<comment type="similarity">
    <text evidence="1">Belongs to the protein kinase superfamily. AGC Ser/Thr protein kinase family. PDPK1 subfamily.</text>
</comment>
<evidence type="ECO:0000256" key="10">
    <source>
        <dbReference type="PROSITE-ProRule" id="PRU10141"/>
    </source>
</evidence>
<feature type="compositionally biased region" description="Pro residues" evidence="11">
    <location>
        <begin position="10"/>
        <end position="23"/>
    </location>
</feature>
<feature type="compositionally biased region" description="Low complexity" evidence="11">
    <location>
        <begin position="692"/>
        <end position="710"/>
    </location>
</feature>
<keyword evidence="14" id="KW-1185">Reference proteome</keyword>
<dbReference type="PANTHER" id="PTHR24356:SF163">
    <property type="entry name" value="3-PHOSPHOINOSITIDE-DEPENDENT PROTEIN KINASE 1-RELATED"/>
    <property type="match status" value="1"/>
</dbReference>
<evidence type="ECO:0000256" key="6">
    <source>
        <dbReference type="ARBA" id="ARBA00022777"/>
    </source>
</evidence>
<feature type="compositionally biased region" description="Basic and acidic residues" evidence="11">
    <location>
        <begin position="846"/>
        <end position="870"/>
    </location>
</feature>
<keyword evidence="7 10" id="KW-0067">ATP-binding</keyword>
<evidence type="ECO:0000256" key="7">
    <source>
        <dbReference type="ARBA" id="ARBA00022840"/>
    </source>
</evidence>
<evidence type="ECO:0000313" key="13">
    <source>
        <dbReference type="EMBL" id="EIW82604.1"/>
    </source>
</evidence>
<dbReference type="GO" id="GO:0004674">
    <property type="term" value="F:protein serine/threonine kinase activity"/>
    <property type="evidence" value="ECO:0007669"/>
    <property type="project" value="UniProtKB-KW"/>
</dbReference>
<feature type="compositionally biased region" description="Basic and acidic residues" evidence="11">
    <location>
        <begin position="539"/>
        <end position="553"/>
    </location>
</feature>
<evidence type="ECO:0000256" key="1">
    <source>
        <dbReference type="ARBA" id="ARBA00010006"/>
    </source>
</evidence>
<organism evidence="13 14">
    <name type="scientific">Coniophora puteana (strain RWD-64-598)</name>
    <name type="common">Brown rot fungus</name>
    <dbReference type="NCBI Taxonomy" id="741705"/>
    <lineage>
        <taxon>Eukaryota</taxon>
        <taxon>Fungi</taxon>
        <taxon>Dikarya</taxon>
        <taxon>Basidiomycota</taxon>
        <taxon>Agaricomycotina</taxon>
        <taxon>Agaricomycetes</taxon>
        <taxon>Agaricomycetidae</taxon>
        <taxon>Boletales</taxon>
        <taxon>Coniophorineae</taxon>
        <taxon>Coniophoraceae</taxon>
        <taxon>Coniophora</taxon>
    </lineage>
</organism>
<dbReference type="Gene3D" id="1.10.510.10">
    <property type="entry name" value="Transferase(Phosphotransferase) domain 1"/>
    <property type="match status" value="1"/>
</dbReference>
<dbReference type="GeneID" id="19204978"/>
<evidence type="ECO:0000313" key="14">
    <source>
        <dbReference type="Proteomes" id="UP000053558"/>
    </source>
</evidence>
<dbReference type="InterPro" id="IPR039046">
    <property type="entry name" value="PDPK1"/>
</dbReference>
<dbReference type="InterPro" id="IPR011009">
    <property type="entry name" value="Kinase-like_dom_sf"/>
</dbReference>
<keyword evidence="6 13" id="KW-0418">Kinase</keyword>
<keyword evidence="5 10" id="KW-0547">Nucleotide-binding</keyword>
<protein>
    <recommendedName>
        <fullName evidence="2">non-specific serine/threonine protein kinase</fullName>
        <ecNumber evidence="2">2.7.11.1</ecNumber>
    </recommendedName>
</protein>
<feature type="compositionally biased region" description="Basic residues" evidence="11">
    <location>
        <begin position="150"/>
        <end position="159"/>
    </location>
</feature>
<dbReference type="AlphaFoldDB" id="A0A5M3MV40"/>
<feature type="compositionally biased region" description="Basic and acidic residues" evidence="11">
    <location>
        <begin position="880"/>
        <end position="920"/>
    </location>
</feature>
<dbReference type="Proteomes" id="UP000053558">
    <property type="component" value="Unassembled WGS sequence"/>
</dbReference>
<feature type="region of interest" description="Disordered" evidence="11">
    <location>
        <begin position="1"/>
        <end position="167"/>
    </location>
</feature>
<evidence type="ECO:0000259" key="12">
    <source>
        <dbReference type="PROSITE" id="PS50011"/>
    </source>
</evidence>
<feature type="region of interest" description="Disordered" evidence="11">
    <location>
        <begin position="770"/>
        <end position="791"/>
    </location>
</feature>
<evidence type="ECO:0000256" key="5">
    <source>
        <dbReference type="ARBA" id="ARBA00022741"/>
    </source>
</evidence>
<dbReference type="SMART" id="SM00233">
    <property type="entry name" value="PH"/>
    <property type="match status" value="1"/>
</dbReference>
<feature type="compositionally biased region" description="Low complexity" evidence="11">
    <location>
        <begin position="28"/>
        <end position="45"/>
    </location>
</feature>
<feature type="domain" description="Protein kinase" evidence="12">
    <location>
        <begin position="175"/>
        <end position="438"/>
    </location>
</feature>
<sequence length="979" mass="105509">MVEVAVTTPSPAPATGPSYPPPSLADLSRNASVISSSSDSESAQSVLLRTPRPRPIRTFSGPHSRSPDASIARSPQRSRPPAHLAREFGLADEPSSPRTGPGPGGGQGRVGASGGPGTAVEDSDEEYDSAGTAPTPRSHSMVQSPVSPSRPRHRSKSGVRNRSVNARGASTEDDFIWGETLGEGSYSTVMRATFKRNGKDYAIKVLEKNHLTRHKKTQVALAEKNTLAKLGNGHPGIIHLHWTFQNLSCLYFVLDLAPNGEMQTRISRLGSFSLDCARYYGAQLVDALEYMHGKDVIHRDLKPENLLFDESYRIKIADFGTGKLLNPDDNPTNTFVGTAQYISPELLEKNESSKSSDLWALGCIVYQMIAGRFAFSALTNYLTMQKIKTLDYTFPEGFDPAAQDLVSKLLVRDPLQRLGAGPPGSALSRETLREHAFFEGVKWDELWSGDVPPLEPGLVRKEQRNSGSEDQEWADASAGWDDQMTDEEDGGTGSGSEVVVKEGEGVQMQVRDVEGPEGVITPSGTMGGCSRDGSGSPTARREVGEGKGGRAGEDEMGWAQDAEPNPEFMRYMQRSALDPAQPRVEGAIIVHDYALSSNSALDPSPYDTMQEVGPMGEAPDYALGLVVPPATYAIEEDAVTMSSANASKRNSVDIGTVRGVAVGANEGAATAPIAIPRPVRAGTATTSATATITAPGAASESSSDADPEGSPVERLAELSLGSGSGSRLSGLRGRDRSETPVQGNGPPADCDLSPILTPGEVILFSTRVEARSPKRRGSKLRLPSLKGVPPMQRTKPRQLLLTNKRLLALKYRVPSASSGRSSEGGVSVKAELALSDAVFKDLERARSAEREMREKERERGKEERTREKDAAGAGGAGAGSKEKEKDKSIEREEKTREKEREKEARKEKEREREREKASERVIRDVVESVALKSDREFVVLTSAKSLSYATETSSACSMWVEKITNALRNQAQNQAQARN</sequence>
<keyword evidence="3" id="KW-0723">Serine/threonine-protein kinase</keyword>
<comment type="catalytic activity">
    <reaction evidence="9">
        <text>L-seryl-[protein] + ATP = O-phospho-L-seryl-[protein] + ADP + H(+)</text>
        <dbReference type="Rhea" id="RHEA:17989"/>
        <dbReference type="Rhea" id="RHEA-COMP:9863"/>
        <dbReference type="Rhea" id="RHEA-COMP:11604"/>
        <dbReference type="ChEBI" id="CHEBI:15378"/>
        <dbReference type="ChEBI" id="CHEBI:29999"/>
        <dbReference type="ChEBI" id="CHEBI:30616"/>
        <dbReference type="ChEBI" id="CHEBI:83421"/>
        <dbReference type="ChEBI" id="CHEBI:456216"/>
        <dbReference type="EC" id="2.7.11.1"/>
    </reaction>
</comment>
<dbReference type="Gene3D" id="3.30.200.20">
    <property type="entry name" value="Phosphorylase Kinase, domain 1"/>
    <property type="match status" value="1"/>
</dbReference>
<dbReference type="SUPFAM" id="SSF56112">
    <property type="entry name" value="Protein kinase-like (PK-like)"/>
    <property type="match status" value="1"/>
</dbReference>
<feature type="compositionally biased region" description="Gly residues" evidence="11">
    <location>
        <begin position="101"/>
        <end position="117"/>
    </location>
</feature>
<dbReference type="SMART" id="SM00220">
    <property type="entry name" value="S_TKc"/>
    <property type="match status" value="1"/>
</dbReference>
<comment type="caution">
    <text evidence="13">The sequence shown here is derived from an EMBL/GenBank/DDBJ whole genome shotgun (WGS) entry which is preliminary data.</text>
</comment>
<evidence type="ECO:0000256" key="9">
    <source>
        <dbReference type="ARBA" id="ARBA00048679"/>
    </source>
</evidence>
<feature type="region of interest" description="Disordered" evidence="11">
    <location>
        <begin position="516"/>
        <end position="559"/>
    </location>
</feature>
<feature type="region of interest" description="Disordered" evidence="11">
    <location>
        <begin position="454"/>
        <end position="497"/>
    </location>
</feature>
<evidence type="ECO:0000256" key="11">
    <source>
        <dbReference type="SAM" id="MobiDB-lite"/>
    </source>
</evidence>
<name>A0A5M3MV40_CONPW</name>
<dbReference type="InterPro" id="IPR000719">
    <property type="entry name" value="Prot_kinase_dom"/>
</dbReference>
<proteinExistence type="inferred from homology"/>
<dbReference type="KEGG" id="cput:CONPUDRAFT_163730"/>
<dbReference type="InterPro" id="IPR008271">
    <property type="entry name" value="Ser/Thr_kinase_AS"/>
</dbReference>
<dbReference type="PROSITE" id="PS00108">
    <property type="entry name" value="PROTEIN_KINASE_ST"/>
    <property type="match status" value="1"/>
</dbReference>
<dbReference type="EC" id="2.7.11.1" evidence="2"/>
<feature type="compositionally biased region" description="Low complexity" evidence="11">
    <location>
        <begin position="717"/>
        <end position="731"/>
    </location>
</feature>
<dbReference type="EMBL" id="JH711576">
    <property type="protein sequence ID" value="EIW82604.1"/>
    <property type="molecule type" value="Genomic_DNA"/>
</dbReference>
<reference evidence="14" key="1">
    <citation type="journal article" date="2012" name="Science">
        <title>The Paleozoic origin of enzymatic lignin decomposition reconstructed from 31 fungal genomes.</title>
        <authorList>
            <person name="Floudas D."/>
            <person name="Binder M."/>
            <person name="Riley R."/>
            <person name="Barry K."/>
            <person name="Blanchette R.A."/>
            <person name="Henrissat B."/>
            <person name="Martinez A.T."/>
            <person name="Otillar R."/>
            <person name="Spatafora J.W."/>
            <person name="Yadav J.S."/>
            <person name="Aerts A."/>
            <person name="Benoit I."/>
            <person name="Boyd A."/>
            <person name="Carlson A."/>
            <person name="Copeland A."/>
            <person name="Coutinho P.M."/>
            <person name="de Vries R.P."/>
            <person name="Ferreira P."/>
            <person name="Findley K."/>
            <person name="Foster B."/>
            <person name="Gaskell J."/>
            <person name="Glotzer D."/>
            <person name="Gorecki P."/>
            <person name="Heitman J."/>
            <person name="Hesse C."/>
            <person name="Hori C."/>
            <person name="Igarashi K."/>
            <person name="Jurgens J.A."/>
            <person name="Kallen N."/>
            <person name="Kersten P."/>
            <person name="Kohler A."/>
            <person name="Kuees U."/>
            <person name="Kumar T.K.A."/>
            <person name="Kuo A."/>
            <person name="LaButti K."/>
            <person name="Larrondo L.F."/>
            <person name="Lindquist E."/>
            <person name="Ling A."/>
            <person name="Lombard V."/>
            <person name="Lucas S."/>
            <person name="Lundell T."/>
            <person name="Martin R."/>
            <person name="McLaughlin D.J."/>
            <person name="Morgenstern I."/>
            <person name="Morin E."/>
            <person name="Murat C."/>
            <person name="Nagy L.G."/>
            <person name="Nolan M."/>
            <person name="Ohm R.A."/>
            <person name="Patyshakuliyeva A."/>
            <person name="Rokas A."/>
            <person name="Ruiz-Duenas F.J."/>
            <person name="Sabat G."/>
            <person name="Salamov A."/>
            <person name="Samejima M."/>
            <person name="Schmutz J."/>
            <person name="Slot J.C."/>
            <person name="St John F."/>
            <person name="Stenlid J."/>
            <person name="Sun H."/>
            <person name="Sun S."/>
            <person name="Syed K."/>
            <person name="Tsang A."/>
            <person name="Wiebenga A."/>
            <person name="Young D."/>
            <person name="Pisabarro A."/>
            <person name="Eastwood D.C."/>
            <person name="Martin F."/>
            <person name="Cullen D."/>
            <person name="Grigoriev I.V."/>
            <person name="Hibbett D.S."/>
        </authorList>
    </citation>
    <scope>NUCLEOTIDE SEQUENCE [LARGE SCALE GENOMIC DNA]</scope>
    <source>
        <strain evidence="14">RWD-64-598 SS2</strain>
    </source>
</reference>
<dbReference type="InterPro" id="IPR017441">
    <property type="entry name" value="Protein_kinase_ATP_BS"/>
</dbReference>
<feature type="binding site" evidence="10">
    <location>
        <position position="204"/>
    </location>
    <ligand>
        <name>ATP</name>
        <dbReference type="ChEBI" id="CHEBI:30616"/>
    </ligand>
</feature>
<dbReference type="RefSeq" id="XP_007766626.1">
    <property type="nucleotide sequence ID" value="XM_007768436.1"/>
</dbReference>
<dbReference type="PANTHER" id="PTHR24356">
    <property type="entry name" value="SERINE/THREONINE-PROTEIN KINASE"/>
    <property type="match status" value="1"/>
</dbReference>
<keyword evidence="4" id="KW-0808">Transferase</keyword>
<accession>A0A5M3MV40</accession>
<dbReference type="InterPro" id="IPR050236">
    <property type="entry name" value="Ser_Thr_kinase_AGC"/>
</dbReference>
<evidence type="ECO:0000256" key="8">
    <source>
        <dbReference type="ARBA" id="ARBA00047899"/>
    </source>
</evidence>
<evidence type="ECO:0000256" key="4">
    <source>
        <dbReference type="ARBA" id="ARBA00022679"/>
    </source>
</evidence>
<dbReference type="GO" id="GO:0005524">
    <property type="term" value="F:ATP binding"/>
    <property type="evidence" value="ECO:0007669"/>
    <property type="project" value="UniProtKB-UniRule"/>
</dbReference>
<dbReference type="PROSITE" id="PS00107">
    <property type="entry name" value="PROTEIN_KINASE_ATP"/>
    <property type="match status" value="1"/>
</dbReference>
<comment type="catalytic activity">
    <reaction evidence="8">
        <text>L-threonyl-[protein] + ATP = O-phospho-L-threonyl-[protein] + ADP + H(+)</text>
        <dbReference type="Rhea" id="RHEA:46608"/>
        <dbReference type="Rhea" id="RHEA-COMP:11060"/>
        <dbReference type="Rhea" id="RHEA-COMP:11605"/>
        <dbReference type="ChEBI" id="CHEBI:15378"/>
        <dbReference type="ChEBI" id="CHEBI:30013"/>
        <dbReference type="ChEBI" id="CHEBI:30616"/>
        <dbReference type="ChEBI" id="CHEBI:61977"/>
        <dbReference type="ChEBI" id="CHEBI:456216"/>
        <dbReference type="EC" id="2.7.11.1"/>
    </reaction>
</comment>
<dbReference type="InterPro" id="IPR001849">
    <property type="entry name" value="PH_domain"/>
</dbReference>
<evidence type="ECO:0000256" key="3">
    <source>
        <dbReference type="ARBA" id="ARBA00022527"/>
    </source>
</evidence>
<feature type="region of interest" description="Disordered" evidence="11">
    <location>
        <begin position="692"/>
        <end position="754"/>
    </location>
</feature>
<gene>
    <name evidence="13" type="ORF">CONPUDRAFT_163730</name>
</gene>
<dbReference type="OMA" id="EVANEWM"/>
<dbReference type="Pfam" id="PF00069">
    <property type="entry name" value="Pkinase"/>
    <property type="match status" value="1"/>
</dbReference>
<dbReference type="OrthoDB" id="347657at2759"/>
<feature type="region of interest" description="Disordered" evidence="11">
    <location>
        <begin position="846"/>
        <end position="920"/>
    </location>
</feature>
<dbReference type="PROSITE" id="PS50011">
    <property type="entry name" value="PROTEIN_KINASE_DOM"/>
    <property type="match status" value="1"/>
</dbReference>
<dbReference type="CDD" id="cd05581">
    <property type="entry name" value="STKc_PDK1"/>
    <property type="match status" value="1"/>
</dbReference>
<dbReference type="GO" id="GO:0035556">
    <property type="term" value="P:intracellular signal transduction"/>
    <property type="evidence" value="ECO:0007669"/>
    <property type="project" value="TreeGrafter"/>
</dbReference>
<evidence type="ECO:0000256" key="2">
    <source>
        <dbReference type="ARBA" id="ARBA00012513"/>
    </source>
</evidence>